<dbReference type="CDD" id="cd03325">
    <property type="entry name" value="D-galactonate_dehydratase"/>
    <property type="match status" value="1"/>
</dbReference>
<dbReference type="InterPro" id="IPR018110">
    <property type="entry name" value="Mandel_Rmase/mucon_lact_enz_CS"/>
</dbReference>
<dbReference type="SFLD" id="SFLDF00003">
    <property type="entry name" value="D-galactonate_dehydratase"/>
    <property type="match status" value="1"/>
</dbReference>
<dbReference type="PANTHER" id="PTHR48080">
    <property type="entry name" value="D-GALACTONATE DEHYDRATASE-RELATED"/>
    <property type="match status" value="1"/>
</dbReference>
<reference evidence="6" key="1">
    <citation type="journal article" date="2020" name="Stud. Mycol.">
        <title>101 Dothideomycetes genomes: a test case for predicting lifestyles and emergence of pathogens.</title>
        <authorList>
            <person name="Haridas S."/>
            <person name="Albert R."/>
            <person name="Binder M."/>
            <person name="Bloem J."/>
            <person name="Labutti K."/>
            <person name="Salamov A."/>
            <person name="Andreopoulos B."/>
            <person name="Baker S."/>
            <person name="Barry K."/>
            <person name="Bills G."/>
            <person name="Bluhm B."/>
            <person name="Cannon C."/>
            <person name="Castanera R."/>
            <person name="Culley D."/>
            <person name="Daum C."/>
            <person name="Ezra D."/>
            <person name="Gonzalez J."/>
            <person name="Henrissat B."/>
            <person name="Kuo A."/>
            <person name="Liang C."/>
            <person name="Lipzen A."/>
            <person name="Lutzoni F."/>
            <person name="Magnuson J."/>
            <person name="Mondo S."/>
            <person name="Nolan M."/>
            <person name="Ohm R."/>
            <person name="Pangilinan J."/>
            <person name="Park H.-J."/>
            <person name="Ramirez L."/>
            <person name="Alfaro M."/>
            <person name="Sun H."/>
            <person name="Tritt A."/>
            <person name="Yoshinaga Y."/>
            <person name="Zwiers L.-H."/>
            <person name="Turgeon B."/>
            <person name="Goodwin S."/>
            <person name="Spatafora J."/>
            <person name="Crous P."/>
            <person name="Grigoriev I."/>
        </authorList>
    </citation>
    <scope>NUCLEOTIDE SEQUENCE</scope>
    <source>
        <strain evidence="6">CBS 121739</strain>
    </source>
</reference>
<dbReference type="InterPro" id="IPR013341">
    <property type="entry name" value="Mandelate_racemase_N_dom"/>
</dbReference>
<dbReference type="Pfam" id="PF13378">
    <property type="entry name" value="MR_MLE_C"/>
    <property type="match status" value="1"/>
</dbReference>
<keyword evidence="3" id="KW-0460">Magnesium</keyword>
<name>A0A6A6VTA5_9PEZI</name>
<dbReference type="EMBL" id="ML996588">
    <property type="protein sequence ID" value="KAF2752984.1"/>
    <property type="molecule type" value="Genomic_DNA"/>
</dbReference>
<accession>A0A6A6VTA5</accession>
<keyword evidence="2" id="KW-0479">Metal-binding</keyword>
<feature type="domain" description="Mandelate racemase/muconate lactonizing enzyme C-terminal" evidence="5">
    <location>
        <begin position="126"/>
        <end position="228"/>
    </location>
</feature>
<evidence type="ECO:0000313" key="7">
    <source>
        <dbReference type="Proteomes" id="UP000799437"/>
    </source>
</evidence>
<dbReference type="Gene3D" id="3.20.20.120">
    <property type="entry name" value="Enolase-like C-terminal domain"/>
    <property type="match status" value="1"/>
</dbReference>
<proteinExistence type="predicted"/>
<dbReference type="SUPFAM" id="SSF54826">
    <property type="entry name" value="Enolase N-terminal domain-like"/>
    <property type="match status" value="1"/>
</dbReference>
<dbReference type="PANTHER" id="PTHR48080:SF2">
    <property type="entry name" value="D-GALACTONATE DEHYDRATASE"/>
    <property type="match status" value="1"/>
</dbReference>
<dbReference type="GeneID" id="54490763"/>
<dbReference type="InterPro" id="IPR029065">
    <property type="entry name" value="Enolase_C-like"/>
</dbReference>
<dbReference type="InterPro" id="IPR036849">
    <property type="entry name" value="Enolase-like_C_sf"/>
</dbReference>
<evidence type="ECO:0000256" key="2">
    <source>
        <dbReference type="ARBA" id="ARBA00022723"/>
    </source>
</evidence>
<protein>
    <submittedName>
        <fullName evidence="6">Mandelate racemase/muconate lactonizing enzyme domain-containing protein</fullName>
    </submittedName>
</protein>
<evidence type="ECO:0000259" key="5">
    <source>
        <dbReference type="SMART" id="SM00922"/>
    </source>
</evidence>
<gene>
    <name evidence="6" type="ORF">EJ05DRAFT_542196</name>
</gene>
<dbReference type="NCBIfam" id="NF010624">
    <property type="entry name" value="PRK14017.1"/>
    <property type="match status" value="1"/>
</dbReference>
<keyword evidence="4" id="KW-0456">Lyase</keyword>
<organism evidence="6 7">
    <name type="scientific">Pseudovirgaria hyperparasitica</name>
    <dbReference type="NCBI Taxonomy" id="470096"/>
    <lineage>
        <taxon>Eukaryota</taxon>
        <taxon>Fungi</taxon>
        <taxon>Dikarya</taxon>
        <taxon>Ascomycota</taxon>
        <taxon>Pezizomycotina</taxon>
        <taxon>Dothideomycetes</taxon>
        <taxon>Dothideomycetes incertae sedis</taxon>
        <taxon>Acrospermales</taxon>
        <taxon>Acrospermaceae</taxon>
        <taxon>Pseudovirgaria</taxon>
    </lineage>
</organism>
<dbReference type="SFLD" id="SFLDG00179">
    <property type="entry name" value="mandelate_racemase"/>
    <property type="match status" value="1"/>
</dbReference>
<dbReference type="GO" id="GO:0046872">
    <property type="term" value="F:metal ion binding"/>
    <property type="evidence" value="ECO:0007669"/>
    <property type="project" value="UniProtKB-KW"/>
</dbReference>
<dbReference type="InterPro" id="IPR034593">
    <property type="entry name" value="DgoD-like"/>
</dbReference>
<dbReference type="SFLD" id="SFLDS00001">
    <property type="entry name" value="Enolase"/>
    <property type="match status" value="1"/>
</dbReference>
<dbReference type="PROSITE" id="PS00908">
    <property type="entry name" value="MR_MLE_1"/>
    <property type="match status" value="1"/>
</dbReference>
<dbReference type="InterPro" id="IPR023592">
    <property type="entry name" value="Galactonate_deHydtase"/>
</dbReference>
<evidence type="ECO:0000256" key="3">
    <source>
        <dbReference type="ARBA" id="ARBA00022842"/>
    </source>
</evidence>
<keyword evidence="7" id="KW-1185">Reference proteome</keyword>
<dbReference type="Pfam" id="PF02746">
    <property type="entry name" value="MR_MLE_N"/>
    <property type="match status" value="1"/>
</dbReference>
<dbReference type="InterPro" id="IPR029017">
    <property type="entry name" value="Enolase-like_N"/>
</dbReference>
<dbReference type="Gene3D" id="3.30.390.10">
    <property type="entry name" value="Enolase-like, N-terminal domain"/>
    <property type="match status" value="1"/>
</dbReference>
<sequence>MGKIATMEYFRVPPRWLFVKITDERRNVGWGEASLEGHTQAVEGCLDAWFDRYMGLDADDIEHIWQMSWRTTFYRGGPVFMSALAGIDIALWDLKARKLGVPIYQLLGGRVRDKLKVYAWIGGDRPGDVGIQAQARKDQGFTAVKMNATEDLGWLDSPSALDNSVERLKAVKALGMDAGIDFHGRVHKPMAKQLAHALEPHRPLFIEEPLLSEHIHGIKALSKQTSTPIALGERLHSRWDVRPFLEAGCVDILQPDISHVGGISEMRRIAAMCEAYDVSLAPHCPLGPIALAANIQVDAVSANFAIQEMSLGIHYNAGSQDLTSYTKNPKVWDVEGGYINLLTGPGLGIEIDEEQVRSLSKKAMPWLSPGFIGPGGEIREW</sequence>
<dbReference type="OrthoDB" id="2579025at2759"/>
<dbReference type="GO" id="GO:0008869">
    <property type="term" value="F:galactonate dehydratase activity"/>
    <property type="evidence" value="ECO:0007669"/>
    <property type="project" value="InterPro"/>
</dbReference>
<evidence type="ECO:0000256" key="4">
    <source>
        <dbReference type="ARBA" id="ARBA00023239"/>
    </source>
</evidence>
<evidence type="ECO:0000256" key="1">
    <source>
        <dbReference type="ARBA" id="ARBA00001946"/>
    </source>
</evidence>
<dbReference type="InterPro" id="IPR013342">
    <property type="entry name" value="Mandelate_racemase_C"/>
</dbReference>
<comment type="cofactor">
    <cofactor evidence="1">
        <name>Mg(2+)</name>
        <dbReference type="ChEBI" id="CHEBI:18420"/>
    </cofactor>
</comment>
<dbReference type="SUPFAM" id="SSF51604">
    <property type="entry name" value="Enolase C-terminal domain-like"/>
    <property type="match status" value="1"/>
</dbReference>
<dbReference type="AlphaFoldDB" id="A0A6A6VTA5"/>
<dbReference type="SMART" id="SM00922">
    <property type="entry name" value="MR_MLE"/>
    <property type="match status" value="1"/>
</dbReference>
<dbReference type="Proteomes" id="UP000799437">
    <property type="component" value="Unassembled WGS sequence"/>
</dbReference>
<dbReference type="RefSeq" id="XP_033595435.1">
    <property type="nucleotide sequence ID" value="XM_033749709.1"/>
</dbReference>
<dbReference type="GO" id="GO:0034194">
    <property type="term" value="P:D-galactonate catabolic process"/>
    <property type="evidence" value="ECO:0007669"/>
    <property type="project" value="InterPro"/>
</dbReference>
<evidence type="ECO:0000313" key="6">
    <source>
        <dbReference type="EMBL" id="KAF2752984.1"/>
    </source>
</evidence>
<dbReference type="GO" id="GO:0009063">
    <property type="term" value="P:amino acid catabolic process"/>
    <property type="evidence" value="ECO:0007669"/>
    <property type="project" value="InterPro"/>
</dbReference>